<organism evidence="2">
    <name type="scientific">marine sediment metagenome</name>
    <dbReference type="NCBI Taxonomy" id="412755"/>
    <lineage>
        <taxon>unclassified sequences</taxon>
        <taxon>metagenomes</taxon>
        <taxon>ecological metagenomes</taxon>
    </lineage>
</organism>
<dbReference type="EMBL" id="LAZR01041530">
    <property type="protein sequence ID" value="KKL11752.1"/>
    <property type="molecule type" value="Genomic_DNA"/>
</dbReference>
<evidence type="ECO:0000313" key="2">
    <source>
        <dbReference type="EMBL" id="KKL11752.1"/>
    </source>
</evidence>
<dbReference type="InterPro" id="IPR001203">
    <property type="entry name" value="OxRdtase_Ald_Fedxn_C"/>
</dbReference>
<dbReference type="GO" id="GO:0051536">
    <property type="term" value="F:iron-sulfur cluster binding"/>
    <property type="evidence" value="ECO:0007669"/>
    <property type="project" value="InterPro"/>
</dbReference>
<sequence>MEVGERINNLKRLISCNLGITRKDDKIPEHNKKVLDSGRITGVKIDLEDNLKTYYKRRSWDWETGKPSKEKLKELGII</sequence>
<dbReference type="PANTHER" id="PTHR30038">
    <property type="entry name" value="ALDEHYDE FERREDOXIN OXIDOREDUCTASE"/>
    <property type="match status" value="1"/>
</dbReference>
<dbReference type="InterPro" id="IPR036021">
    <property type="entry name" value="Tungsten_al_ferr_oxy-like_C"/>
</dbReference>
<accession>A0A0F9BD53</accession>
<comment type="caution">
    <text evidence="2">The sequence shown here is derived from an EMBL/GenBank/DDBJ whole genome shotgun (WGS) entry which is preliminary data.</text>
</comment>
<dbReference type="Pfam" id="PF01314">
    <property type="entry name" value="AFOR_C"/>
    <property type="match status" value="1"/>
</dbReference>
<proteinExistence type="predicted"/>
<dbReference type="GO" id="GO:0009055">
    <property type="term" value="F:electron transfer activity"/>
    <property type="evidence" value="ECO:0007669"/>
    <property type="project" value="InterPro"/>
</dbReference>
<dbReference type="InterPro" id="IPR013985">
    <property type="entry name" value="Ald_Fedxn_OxRdtase_dom3"/>
</dbReference>
<dbReference type="SUPFAM" id="SSF48310">
    <property type="entry name" value="Aldehyde ferredoxin oxidoreductase, C-terminal domains"/>
    <property type="match status" value="1"/>
</dbReference>
<dbReference type="PANTHER" id="PTHR30038:SF0">
    <property type="entry name" value="TUNGSTEN-CONTAINING ALDEHYDE FERREDOXIN OXIDOREDUCTASE"/>
    <property type="match status" value="1"/>
</dbReference>
<dbReference type="InterPro" id="IPR051919">
    <property type="entry name" value="W-dependent_AOR"/>
</dbReference>
<dbReference type="Gene3D" id="1.10.599.10">
    <property type="entry name" value="Aldehyde Ferredoxin Oxidoreductase Protein, subunit A, domain 3"/>
    <property type="match status" value="1"/>
</dbReference>
<gene>
    <name evidence="2" type="ORF">LCGC14_2542650</name>
</gene>
<feature type="domain" description="Aldehyde ferredoxin oxidoreductase C-terminal" evidence="1">
    <location>
        <begin position="1"/>
        <end position="77"/>
    </location>
</feature>
<name>A0A0F9BD53_9ZZZZ</name>
<reference evidence="2" key="1">
    <citation type="journal article" date="2015" name="Nature">
        <title>Complex archaea that bridge the gap between prokaryotes and eukaryotes.</title>
        <authorList>
            <person name="Spang A."/>
            <person name="Saw J.H."/>
            <person name="Jorgensen S.L."/>
            <person name="Zaremba-Niedzwiedzka K."/>
            <person name="Martijn J."/>
            <person name="Lind A.E."/>
            <person name="van Eijk R."/>
            <person name="Schleper C."/>
            <person name="Guy L."/>
            <person name="Ettema T.J."/>
        </authorList>
    </citation>
    <scope>NUCLEOTIDE SEQUENCE</scope>
</reference>
<protein>
    <recommendedName>
        <fullName evidence="1">Aldehyde ferredoxin oxidoreductase C-terminal domain-containing protein</fullName>
    </recommendedName>
</protein>
<evidence type="ECO:0000259" key="1">
    <source>
        <dbReference type="Pfam" id="PF01314"/>
    </source>
</evidence>
<dbReference type="AlphaFoldDB" id="A0A0F9BD53"/>
<dbReference type="GO" id="GO:0016625">
    <property type="term" value="F:oxidoreductase activity, acting on the aldehyde or oxo group of donors, iron-sulfur protein as acceptor"/>
    <property type="evidence" value="ECO:0007669"/>
    <property type="project" value="InterPro"/>
</dbReference>